<dbReference type="CDD" id="cd01311">
    <property type="entry name" value="PDC_hydrolase"/>
    <property type="match status" value="1"/>
</dbReference>
<evidence type="ECO:0000313" key="3">
    <source>
        <dbReference type="EMBL" id="QDI70573.1"/>
    </source>
</evidence>
<feature type="compositionally biased region" description="Low complexity" evidence="1">
    <location>
        <begin position="1"/>
        <end position="35"/>
    </location>
</feature>
<dbReference type="KEGG" id="sast:CD934_19155"/>
<dbReference type="RefSeq" id="WP_142232657.1">
    <property type="nucleotide sequence ID" value="NZ_CP022310.1"/>
</dbReference>
<dbReference type="Proteomes" id="UP000316215">
    <property type="component" value="Chromosome"/>
</dbReference>
<feature type="domain" description="Amidohydrolase-related" evidence="2">
    <location>
        <begin position="60"/>
        <end position="330"/>
    </location>
</feature>
<dbReference type="InterPro" id="IPR047874">
    <property type="entry name" value="GLI/LigI"/>
</dbReference>
<name>A0A514JTA9_9ACTN</name>
<feature type="region of interest" description="Disordered" evidence="1">
    <location>
        <begin position="1"/>
        <end position="43"/>
    </location>
</feature>
<dbReference type="SUPFAM" id="SSF51556">
    <property type="entry name" value="Metallo-dependent hydrolases"/>
    <property type="match status" value="1"/>
</dbReference>
<dbReference type="PANTHER" id="PTHR35563">
    <property type="entry name" value="BARREL METAL-DEPENDENT HYDROLASE, PUTATIVE (AFU_ORTHOLOGUE AFUA_1G16240)-RELATED"/>
    <property type="match status" value="1"/>
</dbReference>
<evidence type="ECO:0000256" key="1">
    <source>
        <dbReference type="SAM" id="MobiDB-lite"/>
    </source>
</evidence>
<proteinExistence type="predicted"/>
<keyword evidence="3" id="KW-0378">Hydrolase</keyword>
<keyword evidence="4" id="KW-1185">Reference proteome</keyword>
<dbReference type="InterPro" id="IPR032466">
    <property type="entry name" value="Metal_Hydrolase"/>
</dbReference>
<reference evidence="3 4" key="1">
    <citation type="submission" date="2017-07" db="EMBL/GenBank/DDBJ databases">
        <title>The Complete Genome of Streptomyces asterosporus-ZSY.</title>
        <authorList>
            <person name="Zhang S."/>
        </authorList>
    </citation>
    <scope>NUCLEOTIDE SEQUENCE [LARGE SCALE GENOMIC DNA]</scope>
    <source>
        <strain evidence="3 4">DSM 41452</strain>
    </source>
</reference>
<sequence length="336" mass="36442">MAAAHPAASSAAQPATHPAASPAAHPADSAAHPVAPTTPGWLDWHPDPARSAFRLPPGTVDAHCHVFGPQAAFPFAPERKYTPCDAGKEQLFALRDHLGVSRTVIVQATCHGADNSAMVDAVRAAGGRARGVATVRPDVGEAELRALHAAGVRGVRFNFVRRLVDASPRDDLRVIAEKVAELGWHVVLYFEAADLPDLEGFFGSLPTPLVVDHMGRPDVTRPVDGPEFGRFLRFVEHHDVWVKVTCPERLSVSGPAALDGERHPYADVVPFGRRVVAEFPDRVLWGTDWPHPNLTGHMPDDGLLVDYVPHVAVTAEQQRKVLVDNPMNLYWPGEEI</sequence>
<organism evidence="3 4">
    <name type="scientific">Streptomyces calvus</name>
    <dbReference type="NCBI Taxonomy" id="67282"/>
    <lineage>
        <taxon>Bacteria</taxon>
        <taxon>Bacillati</taxon>
        <taxon>Actinomycetota</taxon>
        <taxon>Actinomycetes</taxon>
        <taxon>Kitasatosporales</taxon>
        <taxon>Streptomycetaceae</taxon>
        <taxon>Streptomyces</taxon>
    </lineage>
</organism>
<dbReference type="InterPro" id="IPR006680">
    <property type="entry name" value="Amidohydro-rel"/>
</dbReference>
<accession>A0A514JTA9</accession>
<dbReference type="EMBL" id="CP022310">
    <property type="protein sequence ID" value="QDI70573.1"/>
    <property type="molecule type" value="Genomic_DNA"/>
</dbReference>
<dbReference type="AlphaFoldDB" id="A0A514JTA9"/>
<dbReference type="PANTHER" id="PTHR35563:SF2">
    <property type="entry name" value="BARREL METAL-DEPENDENT HYDROLASE, PUTATIVE (AFU_ORTHOLOGUE AFUA_1G16240)-RELATED"/>
    <property type="match status" value="1"/>
</dbReference>
<dbReference type="Pfam" id="PF04909">
    <property type="entry name" value="Amidohydro_2"/>
    <property type="match status" value="1"/>
</dbReference>
<evidence type="ECO:0000259" key="2">
    <source>
        <dbReference type="Pfam" id="PF04909"/>
    </source>
</evidence>
<gene>
    <name evidence="3" type="ORF">CD934_19155</name>
</gene>
<evidence type="ECO:0000313" key="4">
    <source>
        <dbReference type="Proteomes" id="UP000316215"/>
    </source>
</evidence>
<dbReference type="InterPro" id="IPR052358">
    <property type="entry name" value="Aro_Compnd_Degr_Hydrolases"/>
</dbReference>
<protein>
    <submittedName>
        <fullName evidence="3">2-pyrone-4,6-dicarboxylate hydrolase</fullName>
    </submittedName>
</protein>
<dbReference type="Gene3D" id="3.20.20.140">
    <property type="entry name" value="Metal-dependent hydrolases"/>
    <property type="match status" value="1"/>
</dbReference>
<dbReference type="GO" id="GO:0016787">
    <property type="term" value="F:hydrolase activity"/>
    <property type="evidence" value="ECO:0007669"/>
    <property type="project" value="UniProtKB-KW"/>
</dbReference>